<protein>
    <submittedName>
        <fullName evidence="1">Uncharacterized protein</fullName>
    </submittedName>
</protein>
<sequence>MRVLGRRNRQSKRIVGEILLGLQSVYEAMGRPSSGPREAIWWDGYVRRLASLRTRQLYHS</sequence>
<dbReference type="Proteomes" id="UP001154282">
    <property type="component" value="Unassembled WGS sequence"/>
</dbReference>
<proteinExistence type="predicted"/>
<dbReference type="AlphaFoldDB" id="A0AAV0JRJ2"/>
<keyword evidence="2" id="KW-1185">Reference proteome</keyword>
<comment type="caution">
    <text evidence="1">The sequence shown here is derived from an EMBL/GenBank/DDBJ whole genome shotgun (WGS) entry which is preliminary data.</text>
</comment>
<evidence type="ECO:0000313" key="1">
    <source>
        <dbReference type="EMBL" id="CAI0412583.1"/>
    </source>
</evidence>
<accession>A0AAV0JRJ2</accession>
<organism evidence="1 2">
    <name type="scientific">Linum tenue</name>
    <dbReference type="NCBI Taxonomy" id="586396"/>
    <lineage>
        <taxon>Eukaryota</taxon>
        <taxon>Viridiplantae</taxon>
        <taxon>Streptophyta</taxon>
        <taxon>Embryophyta</taxon>
        <taxon>Tracheophyta</taxon>
        <taxon>Spermatophyta</taxon>
        <taxon>Magnoliopsida</taxon>
        <taxon>eudicotyledons</taxon>
        <taxon>Gunneridae</taxon>
        <taxon>Pentapetalae</taxon>
        <taxon>rosids</taxon>
        <taxon>fabids</taxon>
        <taxon>Malpighiales</taxon>
        <taxon>Linaceae</taxon>
        <taxon>Linum</taxon>
    </lineage>
</organism>
<evidence type="ECO:0000313" key="2">
    <source>
        <dbReference type="Proteomes" id="UP001154282"/>
    </source>
</evidence>
<name>A0AAV0JRJ2_9ROSI</name>
<dbReference type="EMBL" id="CAMGYJ010000005">
    <property type="protein sequence ID" value="CAI0412583.1"/>
    <property type="molecule type" value="Genomic_DNA"/>
</dbReference>
<gene>
    <name evidence="1" type="ORF">LITE_LOCUS15604</name>
</gene>
<reference evidence="1" key="1">
    <citation type="submission" date="2022-08" db="EMBL/GenBank/DDBJ databases">
        <authorList>
            <person name="Gutierrez-Valencia J."/>
        </authorList>
    </citation>
    <scope>NUCLEOTIDE SEQUENCE</scope>
</reference>